<dbReference type="RefSeq" id="WP_344785186.1">
    <property type="nucleotide sequence ID" value="NZ_BAABAF010000013.1"/>
</dbReference>
<evidence type="ECO:0000313" key="3">
    <source>
        <dbReference type="Proteomes" id="UP001500540"/>
    </source>
</evidence>
<proteinExistence type="predicted"/>
<accession>A0ABP7GYG0</accession>
<feature type="compositionally biased region" description="Basic and acidic residues" evidence="1">
    <location>
        <begin position="180"/>
        <end position="193"/>
    </location>
</feature>
<feature type="region of interest" description="Disordered" evidence="1">
    <location>
        <begin position="155"/>
        <end position="193"/>
    </location>
</feature>
<keyword evidence="3" id="KW-1185">Reference proteome</keyword>
<reference evidence="3" key="1">
    <citation type="journal article" date="2019" name="Int. J. Syst. Evol. Microbiol.">
        <title>The Global Catalogue of Microorganisms (GCM) 10K type strain sequencing project: providing services to taxonomists for standard genome sequencing and annotation.</title>
        <authorList>
            <consortium name="The Broad Institute Genomics Platform"/>
            <consortium name="The Broad Institute Genome Sequencing Center for Infectious Disease"/>
            <person name="Wu L."/>
            <person name="Ma J."/>
        </authorList>
    </citation>
    <scope>NUCLEOTIDE SEQUENCE [LARGE SCALE GENOMIC DNA]</scope>
    <source>
        <strain evidence="3">JCM 16950</strain>
    </source>
</reference>
<comment type="caution">
    <text evidence="2">The sequence shown here is derived from an EMBL/GenBank/DDBJ whole genome shotgun (WGS) entry which is preliminary data.</text>
</comment>
<name>A0ABP7GYG0_9MICO</name>
<feature type="region of interest" description="Disordered" evidence="1">
    <location>
        <begin position="1"/>
        <end position="23"/>
    </location>
</feature>
<evidence type="ECO:0000256" key="1">
    <source>
        <dbReference type="SAM" id="MobiDB-lite"/>
    </source>
</evidence>
<dbReference type="EMBL" id="BAABAF010000013">
    <property type="protein sequence ID" value="GAA3777080.1"/>
    <property type="molecule type" value="Genomic_DNA"/>
</dbReference>
<evidence type="ECO:0000313" key="2">
    <source>
        <dbReference type="EMBL" id="GAA3777080.1"/>
    </source>
</evidence>
<organism evidence="2 3">
    <name type="scientific">Microbacterium kribbense</name>
    <dbReference type="NCBI Taxonomy" id="433645"/>
    <lineage>
        <taxon>Bacteria</taxon>
        <taxon>Bacillati</taxon>
        <taxon>Actinomycetota</taxon>
        <taxon>Actinomycetes</taxon>
        <taxon>Micrococcales</taxon>
        <taxon>Microbacteriaceae</taxon>
        <taxon>Microbacterium</taxon>
    </lineage>
</organism>
<gene>
    <name evidence="2" type="ORF">GCM10022240_30650</name>
</gene>
<dbReference type="Proteomes" id="UP001500540">
    <property type="component" value="Unassembled WGS sequence"/>
</dbReference>
<sequence>MTGFVFNPMRDEPAASTGDVPPRDLVDRSDMFGRWGKPMRAAAGVDPTDARFIAANLQHWVANAVREAVLMERTNLASLLPTLQVTSPDLTLERVSSMQHGDEPMRLVDLLIWARRFDSVRDILTSAFGDATRAPVATLPPADEGMGRVVTTALGRQRGSADAAADAADAADAGGAARDGAARDDSGRRRASR</sequence>
<feature type="compositionally biased region" description="Low complexity" evidence="1">
    <location>
        <begin position="158"/>
        <end position="179"/>
    </location>
</feature>
<protein>
    <submittedName>
        <fullName evidence="2">Uncharacterized protein</fullName>
    </submittedName>
</protein>